<dbReference type="SUPFAM" id="SSF48371">
    <property type="entry name" value="ARM repeat"/>
    <property type="match status" value="1"/>
</dbReference>
<evidence type="ECO:0000256" key="2">
    <source>
        <dbReference type="SAM" id="MobiDB-lite"/>
    </source>
</evidence>
<dbReference type="InterPro" id="IPR016024">
    <property type="entry name" value="ARM-type_fold"/>
</dbReference>
<feature type="domain" description="RNA polymerase II assembly factor Rtp1 C-terminal" evidence="3">
    <location>
        <begin position="624"/>
        <end position="724"/>
    </location>
</feature>
<comment type="similarity">
    <text evidence="1">Belongs to the Tango6 family.</text>
</comment>
<dbReference type="Pfam" id="PF10363">
    <property type="entry name" value="RTP1_C1"/>
    <property type="match status" value="1"/>
</dbReference>
<dbReference type="AlphaFoldDB" id="A0AAV5RGA8"/>
<proteinExistence type="inferred from homology"/>
<dbReference type="Proteomes" id="UP001362899">
    <property type="component" value="Unassembled WGS sequence"/>
</dbReference>
<protein>
    <submittedName>
        <fullName evidence="4">Rtp1 protein</fullName>
    </submittedName>
</protein>
<name>A0AAV5RGA8_STABA</name>
<organism evidence="4 5">
    <name type="scientific">Starmerella bacillaris</name>
    <name type="common">Yeast</name>
    <name type="synonym">Candida zemplinina</name>
    <dbReference type="NCBI Taxonomy" id="1247836"/>
    <lineage>
        <taxon>Eukaryota</taxon>
        <taxon>Fungi</taxon>
        <taxon>Dikarya</taxon>
        <taxon>Ascomycota</taxon>
        <taxon>Saccharomycotina</taxon>
        <taxon>Dipodascomycetes</taxon>
        <taxon>Dipodascales</taxon>
        <taxon>Trichomonascaceae</taxon>
        <taxon>Starmerella</taxon>
    </lineage>
</organism>
<dbReference type="EMBL" id="BTGC01000003">
    <property type="protein sequence ID" value="GMM49798.1"/>
    <property type="molecule type" value="Genomic_DNA"/>
</dbReference>
<dbReference type="PANTHER" id="PTHR20959:SF1">
    <property type="entry name" value="TRANSPORT AND GOLGI ORGANIZATION PROTEIN 6 HOMOLOG"/>
    <property type="match status" value="1"/>
</dbReference>
<dbReference type="PANTHER" id="PTHR20959">
    <property type="entry name" value="TRANSPORT AND GOLGI ORGANIZATION PROTEIN 6 FAMILY MEMBER"/>
    <property type="match status" value="1"/>
</dbReference>
<evidence type="ECO:0000256" key="1">
    <source>
        <dbReference type="ARBA" id="ARBA00005724"/>
    </source>
</evidence>
<feature type="compositionally biased region" description="Acidic residues" evidence="2">
    <location>
        <begin position="516"/>
        <end position="535"/>
    </location>
</feature>
<dbReference type="GO" id="GO:0009306">
    <property type="term" value="P:protein secretion"/>
    <property type="evidence" value="ECO:0007669"/>
    <property type="project" value="TreeGrafter"/>
</dbReference>
<evidence type="ECO:0000313" key="5">
    <source>
        <dbReference type="Proteomes" id="UP001362899"/>
    </source>
</evidence>
<feature type="region of interest" description="Disordered" evidence="2">
    <location>
        <begin position="510"/>
        <end position="535"/>
    </location>
</feature>
<keyword evidence="5" id="KW-1185">Reference proteome</keyword>
<reference evidence="4 5" key="1">
    <citation type="journal article" date="2023" name="Elife">
        <title>Identification of key yeast species and microbe-microbe interactions impacting larval growth of Drosophila in the wild.</title>
        <authorList>
            <person name="Mure A."/>
            <person name="Sugiura Y."/>
            <person name="Maeda R."/>
            <person name="Honda K."/>
            <person name="Sakurai N."/>
            <person name="Takahashi Y."/>
            <person name="Watada M."/>
            <person name="Katoh T."/>
            <person name="Gotoh A."/>
            <person name="Gotoh Y."/>
            <person name="Taniguchi I."/>
            <person name="Nakamura K."/>
            <person name="Hayashi T."/>
            <person name="Katayama T."/>
            <person name="Uemura T."/>
            <person name="Hattori Y."/>
        </authorList>
    </citation>
    <scope>NUCLEOTIDE SEQUENCE [LARGE SCALE GENOMIC DNA]</scope>
    <source>
        <strain evidence="4 5">SB-73</strain>
    </source>
</reference>
<evidence type="ECO:0000259" key="3">
    <source>
        <dbReference type="Pfam" id="PF10363"/>
    </source>
</evidence>
<dbReference type="InterPro" id="IPR019451">
    <property type="entry name" value="Rtp1_C1"/>
</dbReference>
<comment type="caution">
    <text evidence="4">The sequence shown here is derived from an EMBL/GenBank/DDBJ whole genome shotgun (WGS) entry which is preliminary data.</text>
</comment>
<sequence>MDTAREWLDKGKLLKKDALQNPQDLENFDNVVDIALDYLQNIQSEIALVSKKENNDIVHVAVDDIKVLSVLAQLVVVYALYPNVPQDSLVPNLVKWPVNSYNNDVIKSSSIDRLNSYASKLAKILEADDDVSRLLLISSDFILCGFIAILSFEKDKLYQVLGMLPTAKLYTALVPLRSVSNPLHNVVEIIAKLPIIRSNAVFALIELVLEKASKGQDAVNKELETTALILVSVPTEYAKRDYVQKLGIQLLQVITSDNKEIVDAAAVFISVISCKQPKFVGHLRDLIVNPLIKSQPGAGQSLRCIQNLCDNNASKHLSFTSHISTRVLPSAWLLVCTTNDNKTYLQPFLSLVAGLLNCNPDHILLIVNNLLITKLPSNLYWQIPDGKEPILETILGRNSQKKPDAMELINERLDALILVLGIISDETATEVLLTLLQEYVGKSAESKSFVRQLILVKTIERVISDSNVRSKVFGNVQEVLGFTFSLVGSKVEAMLKKKLETSLNGPGVLNIVDTPIDSDGDSDDEDEETENAEGLEEDNAMLALLLALLGAALMEALGNQDLNLNVEDVASEAQKHSLEIIESNRHKEFSIEVLEKAQFCINILNGGGDGQNEPVDSNDPVAVLKEATQALGEPLPASQAYGMHLITKLVQTQHITLKTAMEIFTRKLGEEDSFIYLNAIKGIEATAKVYNTTEVITELTNYTKSSQKSINLALRAREAFLRILTPGSIAQVDASVINSFIEDLRAKSRDKIDIRFRMSSAALLGIIVAQFPKSITDTQQRELVDCALGILRFEKSDNEQFLRRSAVILVLEIVNAINQDDFKAVSMENISPVLNEIKSIHDSTTDATIRDHCEEVIRAIEGIH</sequence>
<dbReference type="InterPro" id="IPR039600">
    <property type="entry name" value="TANGO6/Rtp1"/>
</dbReference>
<accession>A0AAV5RGA8</accession>
<evidence type="ECO:0000313" key="4">
    <source>
        <dbReference type="EMBL" id="GMM49798.1"/>
    </source>
</evidence>
<gene>
    <name evidence="4" type="ORF">DASB73_007560</name>
</gene>